<gene>
    <name evidence="2" type="ORF">ECRASSUSDP1_LOCUS18493</name>
</gene>
<reference evidence="2" key="1">
    <citation type="submission" date="2023-07" db="EMBL/GenBank/DDBJ databases">
        <authorList>
            <consortium name="AG Swart"/>
            <person name="Singh M."/>
            <person name="Singh A."/>
            <person name="Seah K."/>
            <person name="Emmerich C."/>
        </authorList>
    </citation>
    <scope>NUCLEOTIDE SEQUENCE</scope>
    <source>
        <strain evidence="2">DP1</strain>
    </source>
</reference>
<dbReference type="EMBL" id="CAMPGE010018719">
    <property type="protein sequence ID" value="CAI2377110.1"/>
    <property type="molecule type" value="Genomic_DNA"/>
</dbReference>
<dbReference type="Proteomes" id="UP001295684">
    <property type="component" value="Unassembled WGS sequence"/>
</dbReference>
<accession>A0AAD1XRS9</accession>
<proteinExistence type="predicted"/>
<feature type="chain" id="PRO_5041967266" evidence="1">
    <location>
        <begin position="16"/>
        <end position="352"/>
    </location>
</feature>
<comment type="caution">
    <text evidence="2">The sequence shown here is derived from an EMBL/GenBank/DDBJ whole genome shotgun (WGS) entry which is preliminary data.</text>
</comment>
<sequence>MWLLGLLVLAIQCFGQDLECSSSAIATKEVYTSLDVSRYYILNVFVTQENEYIHGVVEFVNGTIRSTLMKKSGQDLNWSLGWSKVYPAKFQKFEAALTDDESWIVGVYIEPPGDSMITKIACSDGTVIETVSNGMCKIFSGLNSISIQTTANQKYLFQNCASDDTLRSRVCKINLADYGATCLTTSDITRHSFGMTPLNDPQVFLTGSNGKLASVIFFKVIDFDTASMIRETKMECPDTNCPNFRPVSIHIPPENLIVFTMVFKSTNKFGIFEIDDQNGLSKSGSTPILFESCQYCCGIFEYEGYVYIRAICSNGSIICKYDYMNHAMTSVKHSTLSGLVHYEINMQNQRPC</sequence>
<feature type="signal peptide" evidence="1">
    <location>
        <begin position="1"/>
        <end position="15"/>
    </location>
</feature>
<evidence type="ECO:0000313" key="2">
    <source>
        <dbReference type="EMBL" id="CAI2377110.1"/>
    </source>
</evidence>
<keyword evidence="3" id="KW-1185">Reference proteome</keyword>
<keyword evidence="1" id="KW-0732">Signal</keyword>
<evidence type="ECO:0000313" key="3">
    <source>
        <dbReference type="Proteomes" id="UP001295684"/>
    </source>
</evidence>
<name>A0AAD1XRS9_EUPCR</name>
<protein>
    <submittedName>
        <fullName evidence="2">Uncharacterized protein</fullName>
    </submittedName>
</protein>
<evidence type="ECO:0000256" key="1">
    <source>
        <dbReference type="SAM" id="SignalP"/>
    </source>
</evidence>
<organism evidence="2 3">
    <name type="scientific">Euplotes crassus</name>
    <dbReference type="NCBI Taxonomy" id="5936"/>
    <lineage>
        <taxon>Eukaryota</taxon>
        <taxon>Sar</taxon>
        <taxon>Alveolata</taxon>
        <taxon>Ciliophora</taxon>
        <taxon>Intramacronucleata</taxon>
        <taxon>Spirotrichea</taxon>
        <taxon>Hypotrichia</taxon>
        <taxon>Euplotida</taxon>
        <taxon>Euplotidae</taxon>
        <taxon>Moneuplotes</taxon>
    </lineage>
</organism>
<dbReference type="AlphaFoldDB" id="A0AAD1XRS9"/>